<evidence type="ECO:0000256" key="4">
    <source>
        <dbReference type="ARBA" id="ARBA00022723"/>
    </source>
</evidence>
<protein>
    <recommendedName>
        <fullName evidence="2">DNA-directed RNA polymerases I, II, and III subunit RPABC5</fullName>
    </recommendedName>
</protein>
<comment type="similarity">
    <text evidence="7">Belongs to the archaeal Rpo10/eukaryotic RPB10 RNA polymerase subunit family.</text>
</comment>
<gene>
    <name evidence="8" type="ORF">G2W53_036050</name>
</gene>
<dbReference type="FunFam" id="1.10.10.60:FF:000024">
    <property type="entry name" value="DNA-directed RNA polymerases I, II, and III subunit"/>
    <property type="match status" value="1"/>
</dbReference>
<dbReference type="SUPFAM" id="SSF46924">
    <property type="entry name" value="RNA polymerase subunit RPB10"/>
    <property type="match status" value="1"/>
</dbReference>
<evidence type="ECO:0000256" key="5">
    <source>
        <dbReference type="ARBA" id="ARBA00022833"/>
    </source>
</evidence>
<evidence type="ECO:0000256" key="6">
    <source>
        <dbReference type="ARBA" id="ARBA00023163"/>
    </source>
</evidence>
<reference evidence="8" key="1">
    <citation type="submission" date="2020-09" db="EMBL/GenBank/DDBJ databases">
        <title>Genome-Enabled Discovery of Anthraquinone Biosynthesis in Senna tora.</title>
        <authorList>
            <person name="Kang S.-H."/>
            <person name="Pandey R.P."/>
            <person name="Lee C.-M."/>
            <person name="Sim J.-S."/>
            <person name="Jeong J.-T."/>
            <person name="Choi B.-S."/>
            <person name="Jung M."/>
            <person name="Ginzburg D."/>
            <person name="Zhao K."/>
            <person name="Won S.Y."/>
            <person name="Oh T.-J."/>
            <person name="Yu Y."/>
            <person name="Kim N.-H."/>
            <person name="Lee O.R."/>
            <person name="Lee T.-H."/>
            <person name="Bashyal P."/>
            <person name="Kim T.-S."/>
            <person name="Lee W.-H."/>
            <person name="Kawkins C."/>
            <person name="Kim C.-K."/>
            <person name="Kim J.S."/>
            <person name="Ahn B.O."/>
            <person name="Rhee S.Y."/>
            <person name="Sohng J.K."/>
        </authorList>
    </citation>
    <scope>NUCLEOTIDE SEQUENCE</scope>
    <source>
        <tissue evidence="8">Leaf</tissue>
    </source>
</reference>
<organism evidence="8 9">
    <name type="scientific">Senna tora</name>
    <dbReference type="NCBI Taxonomy" id="362788"/>
    <lineage>
        <taxon>Eukaryota</taxon>
        <taxon>Viridiplantae</taxon>
        <taxon>Streptophyta</taxon>
        <taxon>Embryophyta</taxon>
        <taxon>Tracheophyta</taxon>
        <taxon>Spermatophyta</taxon>
        <taxon>Magnoliopsida</taxon>
        <taxon>eudicotyledons</taxon>
        <taxon>Gunneridae</taxon>
        <taxon>Pentapetalae</taxon>
        <taxon>rosids</taxon>
        <taxon>fabids</taxon>
        <taxon>Fabales</taxon>
        <taxon>Fabaceae</taxon>
        <taxon>Caesalpinioideae</taxon>
        <taxon>Cassia clade</taxon>
        <taxon>Senna</taxon>
    </lineage>
</organism>
<dbReference type="PANTHER" id="PTHR23431:SF3">
    <property type="entry name" value="DNA-DIRECTED RNA POLYMERASES I, II, AND III SUBUNIT RPABC5"/>
    <property type="match status" value="1"/>
</dbReference>
<dbReference type="HAMAP" id="MF_00250">
    <property type="entry name" value="RNApol_arch_Rpo10"/>
    <property type="match status" value="1"/>
</dbReference>
<sequence>MIIPVRCFTCGKVIGNKWDTYLDLLQADYSEGDALDALGLVRYCCRRMLMTHVDLIEKLLNYNGNSSSSIILFGCVSVLY</sequence>
<dbReference type="InterPro" id="IPR020789">
    <property type="entry name" value="RNA_pol_suN_Zn-BS"/>
</dbReference>
<dbReference type="OrthoDB" id="10258858at2759"/>
<evidence type="ECO:0000313" key="8">
    <source>
        <dbReference type="EMBL" id="KAF7809307.1"/>
    </source>
</evidence>
<dbReference type="NCBIfam" id="NF003089">
    <property type="entry name" value="PRK04016.1"/>
    <property type="match status" value="1"/>
</dbReference>
<evidence type="ECO:0000256" key="3">
    <source>
        <dbReference type="ARBA" id="ARBA00022478"/>
    </source>
</evidence>
<evidence type="ECO:0000256" key="2">
    <source>
        <dbReference type="ARBA" id="ARBA00020813"/>
    </source>
</evidence>
<dbReference type="GO" id="GO:0005665">
    <property type="term" value="C:RNA polymerase II, core complex"/>
    <property type="evidence" value="ECO:0007669"/>
    <property type="project" value="TreeGrafter"/>
</dbReference>
<evidence type="ECO:0000313" key="9">
    <source>
        <dbReference type="Proteomes" id="UP000634136"/>
    </source>
</evidence>
<dbReference type="InterPro" id="IPR000268">
    <property type="entry name" value="RPABC5/Rpb10"/>
</dbReference>
<dbReference type="Gene3D" id="1.10.10.60">
    <property type="entry name" value="Homeodomain-like"/>
    <property type="match status" value="1"/>
</dbReference>
<dbReference type="InterPro" id="IPR023580">
    <property type="entry name" value="RNA_pol_su_RPB10"/>
</dbReference>
<dbReference type="PANTHER" id="PTHR23431">
    <property type="entry name" value="DNA-DIRECTED RNA POLYMERASES I, II, AND III SUBUNIT RPABC5 FAMILY MEMBER"/>
    <property type="match status" value="1"/>
</dbReference>
<dbReference type="GO" id="GO:0006360">
    <property type="term" value="P:transcription by RNA polymerase I"/>
    <property type="evidence" value="ECO:0007669"/>
    <property type="project" value="TreeGrafter"/>
</dbReference>
<keyword evidence="9" id="KW-1185">Reference proteome</keyword>
<comment type="caution">
    <text evidence="8">The sequence shown here is derived from an EMBL/GenBank/DDBJ whole genome shotgun (WGS) entry which is preliminary data.</text>
</comment>
<proteinExistence type="inferred from homology"/>
<dbReference type="GO" id="GO:0005666">
    <property type="term" value="C:RNA polymerase III complex"/>
    <property type="evidence" value="ECO:0007669"/>
    <property type="project" value="TreeGrafter"/>
</dbReference>
<keyword evidence="3 8" id="KW-0240">DNA-directed RNA polymerase</keyword>
<keyword evidence="4" id="KW-0479">Metal-binding</keyword>
<dbReference type="GO" id="GO:0003899">
    <property type="term" value="F:DNA-directed RNA polymerase activity"/>
    <property type="evidence" value="ECO:0007669"/>
    <property type="project" value="InterPro"/>
</dbReference>
<dbReference type="GO" id="GO:0008270">
    <property type="term" value="F:zinc ion binding"/>
    <property type="evidence" value="ECO:0007669"/>
    <property type="project" value="InterPro"/>
</dbReference>
<dbReference type="Proteomes" id="UP000634136">
    <property type="component" value="Unassembled WGS sequence"/>
</dbReference>
<keyword evidence="5" id="KW-0862">Zinc</keyword>
<evidence type="ECO:0000256" key="1">
    <source>
        <dbReference type="ARBA" id="ARBA00004123"/>
    </source>
</evidence>
<dbReference type="AlphaFoldDB" id="A0A834ST11"/>
<dbReference type="GO" id="GO:0003677">
    <property type="term" value="F:DNA binding"/>
    <property type="evidence" value="ECO:0007669"/>
    <property type="project" value="InterPro"/>
</dbReference>
<dbReference type="GO" id="GO:0006366">
    <property type="term" value="P:transcription by RNA polymerase II"/>
    <property type="evidence" value="ECO:0007669"/>
    <property type="project" value="TreeGrafter"/>
</dbReference>
<dbReference type="PROSITE" id="PS01112">
    <property type="entry name" value="RNA_POL_N_8KD"/>
    <property type="match status" value="1"/>
</dbReference>
<evidence type="ECO:0000256" key="7">
    <source>
        <dbReference type="ARBA" id="ARBA00025720"/>
    </source>
</evidence>
<name>A0A834ST11_9FABA</name>
<comment type="subcellular location">
    <subcellularLocation>
        <location evidence="1">Nucleus</location>
    </subcellularLocation>
</comment>
<dbReference type="GO" id="GO:0042797">
    <property type="term" value="P:tRNA transcription by RNA polymerase III"/>
    <property type="evidence" value="ECO:0007669"/>
    <property type="project" value="TreeGrafter"/>
</dbReference>
<dbReference type="GO" id="GO:0005736">
    <property type="term" value="C:RNA polymerase I complex"/>
    <property type="evidence" value="ECO:0007669"/>
    <property type="project" value="TreeGrafter"/>
</dbReference>
<dbReference type="EMBL" id="JAAIUW010000011">
    <property type="protein sequence ID" value="KAF7809307.1"/>
    <property type="molecule type" value="Genomic_DNA"/>
</dbReference>
<dbReference type="Pfam" id="PF01194">
    <property type="entry name" value="RNA_pol_N"/>
    <property type="match status" value="1"/>
</dbReference>
<dbReference type="PIRSF" id="PIRSF005653">
    <property type="entry name" value="RNA_pol_N/8_sub"/>
    <property type="match status" value="1"/>
</dbReference>
<keyword evidence="6" id="KW-0804">Transcription</keyword>
<accession>A0A834ST11</accession>